<comment type="similarity">
    <text evidence="8 9">Belongs to the TRAP transporter small permease family.</text>
</comment>
<dbReference type="GO" id="GO:0015740">
    <property type="term" value="P:C4-dicarboxylate transport"/>
    <property type="evidence" value="ECO:0007669"/>
    <property type="project" value="TreeGrafter"/>
</dbReference>
<dbReference type="PANTHER" id="PTHR35011">
    <property type="entry name" value="2,3-DIKETO-L-GULONATE TRAP TRANSPORTER SMALL PERMEASE PROTEIN YIAM"/>
    <property type="match status" value="1"/>
</dbReference>
<keyword evidence="6 9" id="KW-1133">Transmembrane helix</keyword>
<keyword evidence="4 9" id="KW-0997">Cell inner membrane</keyword>
<feature type="transmembrane region" description="Helical" evidence="9">
    <location>
        <begin position="60"/>
        <end position="81"/>
    </location>
</feature>
<dbReference type="RefSeq" id="WP_095620047.1">
    <property type="nucleotide sequence ID" value="NZ_NSKB01000002.1"/>
</dbReference>
<evidence type="ECO:0000256" key="9">
    <source>
        <dbReference type="RuleBase" id="RU369079"/>
    </source>
</evidence>
<dbReference type="PANTHER" id="PTHR35011:SF10">
    <property type="entry name" value="TRAP TRANSPORTER SMALL PERMEASE PROTEIN"/>
    <property type="match status" value="1"/>
</dbReference>
<comment type="caution">
    <text evidence="11">The sequence shown here is derived from an EMBL/GenBank/DDBJ whole genome shotgun (WGS) entry which is preliminary data.</text>
</comment>
<proteinExistence type="inferred from homology"/>
<evidence type="ECO:0000256" key="4">
    <source>
        <dbReference type="ARBA" id="ARBA00022519"/>
    </source>
</evidence>
<keyword evidence="3" id="KW-1003">Cell membrane</keyword>
<feature type="transmembrane region" description="Helical" evidence="9">
    <location>
        <begin position="27"/>
        <end position="48"/>
    </location>
</feature>
<dbReference type="Proteomes" id="UP000217771">
    <property type="component" value="Unassembled WGS sequence"/>
</dbReference>
<keyword evidence="2 9" id="KW-0813">Transport</keyword>
<keyword evidence="12" id="KW-1185">Reference proteome</keyword>
<evidence type="ECO:0000256" key="1">
    <source>
        <dbReference type="ARBA" id="ARBA00004429"/>
    </source>
</evidence>
<dbReference type="GO" id="GO:0005886">
    <property type="term" value="C:plasma membrane"/>
    <property type="evidence" value="ECO:0007669"/>
    <property type="project" value="UniProtKB-SubCell"/>
</dbReference>
<dbReference type="InterPro" id="IPR007387">
    <property type="entry name" value="TRAP_DctQ"/>
</dbReference>
<feature type="domain" description="Tripartite ATP-independent periplasmic transporters DctQ component" evidence="10">
    <location>
        <begin position="41"/>
        <end position="171"/>
    </location>
</feature>
<evidence type="ECO:0000259" key="10">
    <source>
        <dbReference type="Pfam" id="PF04290"/>
    </source>
</evidence>
<comment type="subunit">
    <text evidence="9">The complex comprises the extracytoplasmic solute receptor protein and the two transmembrane proteins.</text>
</comment>
<dbReference type="AlphaFoldDB" id="A0A2A2F0W8"/>
<evidence type="ECO:0000256" key="3">
    <source>
        <dbReference type="ARBA" id="ARBA00022475"/>
    </source>
</evidence>
<evidence type="ECO:0000256" key="2">
    <source>
        <dbReference type="ARBA" id="ARBA00022448"/>
    </source>
</evidence>
<protein>
    <recommendedName>
        <fullName evidence="9">TRAP transporter small permease protein</fullName>
    </recommendedName>
</protein>
<dbReference type="Pfam" id="PF04290">
    <property type="entry name" value="DctQ"/>
    <property type="match status" value="1"/>
</dbReference>
<name>A0A2A2F0W8_9GAMM</name>
<evidence type="ECO:0000256" key="6">
    <source>
        <dbReference type="ARBA" id="ARBA00022989"/>
    </source>
</evidence>
<evidence type="ECO:0000313" key="11">
    <source>
        <dbReference type="EMBL" id="PAU78374.1"/>
    </source>
</evidence>
<evidence type="ECO:0000313" key="12">
    <source>
        <dbReference type="Proteomes" id="UP000217771"/>
    </source>
</evidence>
<organism evidence="11 12">
    <name type="scientific">Halomonas salipaludis</name>
    <dbReference type="NCBI Taxonomy" id="2032625"/>
    <lineage>
        <taxon>Bacteria</taxon>
        <taxon>Pseudomonadati</taxon>
        <taxon>Pseudomonadota</taxon>
        <taxon>Gammaproteobacteria</taxon>
        <taxon>Oceanospirillales</taxon>
        <taxon>Halomonadaceae</taxon>
        <taxon>Halomonas</taxon>
    </lineage>
</organism>
<keyword evidence="7 9" id="KW-0472">Membrane</keyword>
<dbReference type="OrthoDB" id="4250245at2"/>
<dbReference type="GO" id="GO:0022857">
    <property type="term" value="F:transmembrane transporter activity"/>
    <property type="evidence" value="ECO:0007669"/>
    <property type="project" value="UniProtKB-UniRule"/>
</dbReference>
<accession>A0A2A2F0W8</accession>
<keyword evidence="5 9" id="KW-0812">Transmembrane</keyword>
<dbReference type="EMBL" id="NSKB01000002">
    <property type="protein sequence ID" value="PAU78374.1"/>
    <property type="molecule type" value="Genomic_DNA"/>
</dbReference>
<sequence length="183" mass="20226">MDQSPEYYTPPPGAGLLERLVHRVETAALAVSMLAVMLTSAIIGLSVFGRFFLGRSIPDSVVMVENLMPVIVALPLAYVAARRGHIEVEVFTNWLPPRGLAAVNLLADLVGLIIFGLIAWGAWSLLERDFISGRFHEGVLRLPSWPAKAMFFLGMALFSLRLFLSFIGDIRQLIFGRKATDRD</sequence>
<evidence type="ECO:0000256" key="7">
    <source>
        <dbReference type="ARBA" id="ARBA00023136"/>
    </source>
</evidence>
<gene>
    <name evidence="11" type="ORF">CK498_06610</name>
</gene>
<dbReference type="InterPro" id="IPR055348">
    <property type="entry name" value="DctQ"/>
</dbReference>
<feature type="transmembrane region" description="Helical" evidence="9">
    <location>
        <begin position="147"/>
        <end position="167"/>
    </location>
</feature>
<comment type="function">
    <text evidence="9">Part of the tripartite ATP-independent periplasmic (TRAP) transport system.</text>
</comment>
<evidence type="ECO:0000256" key="5">
    <source>
        <dbReference type="ARBA" id="ARBA00022692"/>
    </source>
</evidence>
<evidence type="ECO:0000256" key="8">
    <source>
        <dbReference type="ARBA" id="ARBA00038436"/>
    </source>
</evidence>
<feature type="transmembrane region" description="Helical" evidence="9">
    <location>
        <begin position="101"/>
        <end position="126"/>
    </location>
</feature>
<comment type="subcellular location">
    <subcellularLocation>
        <location evidence="1 9">Cell inner membrane</location>
        <topology evidence="1 9">Multi-pass membrane protein</topology>
    </subcellularLocation>
</comment>
<reference evidence="11 12" key="1">
    <citation type="submission" date="2017-08" db="EMBL/GenBank/DDBJ databases">
        <title>Halomonas alkalisoli sp. nov., isolated from saline alkaline soil.</title>
        <authorList>
            <person name="Wang D."/>
            <person name="Zhang G."/>
        </authorList>
    </citation>
    <scope>NUCLEOTIDE SEQUENCE [LARGE SCALE GENOMIC DNA]</scope>
    <source>
        <strain evidence="11 12">WRN001</strain>
    </source>
</reference>